<dbReference type="PROSITE" id="PS50835">
    <property type="entry name" value="IG_LIKE"/>
    <property type="match status" value="1"/>
</dbReference>
<evidence type="ECO:0000313" key="3">
    <source>
        <dbReference type="EMBL" id="CAL1611926.1"/>
    </source>
</evidence>
<name>A0AAV2MFU4_KNICA</name>
<sequence length="134" mass="15268">MKACVTLTFVLAVSLYPSAAEDAEDPLQVLYKSQTYSRSPGSSVRLLCQTDFDPERCSDVHAVWFHKELPLSDPDKYLTAVNESVGQRQWRRRHVLTEILRLGPEDDGHYQCRATANCTMMKTWMGHLIHVTVT</sequence>
<reference evidence="3 4" key="1">
    <citation type="submission" date="2024-04" db="EMBL/GenBank/DDBJ databases">
        <authorList>
            <person name="Waldvogel A.-M."/>
            <person name="Schoenle A."/>
        </authorList>
    </citation>
    <scope>NUCLEOTIDE SEQUENCE [LARGE SCALE GENOMIC DNA]</scope>
</reference>
<dbReference type="InterPro" id="IPR036179">
    <property type="entry name" value="Ig-like_dom_sf"/>
</dbReference>
<dbReference type="AlphaFoldDB" id="A0AAV2MFU4"/>
<dbReference type="InterPro" id="IPR003599">
    <property type="entry name" value="Ig_sub"/>
</dbReference>
<feature type="chain" id="PRO_5043539414" description="Ig-like domain-containing protein" evidence="1">
    <location>
        <begin position="21"/>
        <end position="134"/>
    </location>
</feature>
<dbReference type="InterPro" id="IPR013783">
    <property type="entry name" value="Ig-like_fold"/>
</dbReference>
<dbReference type="Gene3D" id="2.60.40.10">
    <property type="entry name" value="Immunoglobulins"/>
    <property type="match status" value="1"/>
</dbReference>
<gene>
    <name evidence="3" type="ORF">KC01_LOCUS38311</name>
</gene>
<accession>A0AAV2MFU4</accession>
<keyword evidence="4" id="KW-1185">Reference proteome</keyword>
<feature type="domain" description="Ig-like" evidence="2">
    <location>
        <begin position="26"/>
        <end position="115"/>
    </location>
</feature>
<dbReference type="SUPFAM" id="SSF48726">
    <property type="entry name" value="Immunoglobulin"/>
    <property type="match status" value="1"/>
</dbReference>
<organism evidence="3 4">
    <name type="scientific">Knipowitschia caucasica</name>
    <name type="common">Caucasian dwarf goby</name>
    <name type="synonym">Pomatoschistus caucasicus</name>
    <dbReference type="NCBI Taxonomy" id="637954"/>
    <lineage>
        <taxon>Eukaryota</taxon>
        <taxon>Metazoa</taxon>
        <taxon>Chordata</taxon>
        <taxon>Craniata</taxon>
        <taxon>Vertebrata</taxon>
        <taxon>Euteleostomi</taxon>
        <taxon>Actinopterygii</taxon>
        <taxon>Neopterygii</taxon>
        <taxon>Teleostei</taxon>
        <taxon>Neoteleostei</taxon>
        <taxon>Acanthomorphata</taxon>
        <taxon>Gobiaria</taxon>
        <taxon>Gobiiformes</taxon>
        <taxon>Gobioidei</taxon>
        <taxon>Gobiidae</taxon>
        <taxon>Gobiinae</taxon>
        <taxon>Knipowitschia</taxon>
    </lineage>
</organism>
<feature type="signal peptide" evidence="1">
    <location>
        <begin position="1"/>
        <end position="20"/>
    </location>
</feature>
<dbReference type="InterPro" id="IPR007110">
    <property type="entry name" value="Ig-like_dom"/>
</dbReference>
<evidence type="ECO:0000259" key="2">
    <source>
        <dbReference type="PROSITE" id="PS50835"/>
    </source>
</evidence>
<proteinExistence type="predicted"/>
<evidence type="ECO:0000313" key="4">
    <source>
        <dbReference type="Proteomes" id="UP001497482"/>
    </source>
</evidence>
<evidence type="ECO:0000256" key="1">
    <source>
        <dbReference type="SAM" id="SignalP"/>
    </source>
</evidence>
<dbReference type="Proteomes" id="UP001497482">
    <property type="component" value="Chromosome 7"/>
</dbReference>
<keyword evidence="1" id="KW-0732">Signal</keyword>
<protein>
    <recommendedName>
        <fullName evidence="2">Ig-like domain-containing protein</fullName>
    </recommendedName>
</protein>
<dbReference type="EMBL" id="OZ035829">
    <property type="protein sequence ID" value="CAL1611926.1"/>
    <property type="molecule type" value="Genomic_DNA"/>
</dbReference>
<dbReference type="SMART" id="SM00409">
    <property type="entry name" value="IG"/>
    <property type="match status" value="1"/>
</dbReference>